<dbReference type="Proteomes" id="UP001314170">
    <property type="component" value="Unassembled WGS sequence"/>
</dbReference>
<gene>
    <name evidence="2" type="ORF">DCAF_LOCUS10574</name>
</gene>
<keyword evidence="3" id="KW-1185">Reference proteome</keyword>
<feature type="compositionally biased region" description="Basic and acidic residues" evidence="1">
    <location>
        <begin position="1"/>
        <end position="38"/>
    </location>
</feature>
<evidence type="ECO:0000256" key="1">
    <source>
        <dbReference type="SAM" id="MobiDB-lite"/>
    </source>
</evidence>
<organism evidence="2 3">
    <name type="scientific">Dovyalis caffra</name>
    <dbReference type="NCBI Taxonomy" id="77055"/>
    <lineage>
        <taxon>Eukaryota</taxon>
        <taxon>Viridiplantae</taxon>
        <taxon>Streptophyta</taxon>
        <taxon>Embryophyta</taxon>
        <taxon>Tracheophyta</taxon>
        <taxon>Spermatophyta</taxon>
        <taxon>Magnoliopsida</taxon>
        <taxon>eudicotyledons</taxon>
        <taxon>Gunneridae</taxon>
        <taxon>Pentapetalae</taxon>
        <taxon>rosids</taxon>
        <taxon>fabids</taxon>
        <taxon>Malpighiales</taxon>
        <taxon>Salicaceae</taxon>
        <taxon>Flacourtieae</taxon>
        <taxon>Dovyalis</taxon>
    </lineage>
</organism>
<dbReference type="EMBL" id="CAWUPB010000994">
    <property type="protein sequence ID" value="CAK7335578.1"/>
    <property type="molecule type" value="Genomic_DNA"/>
</dbReference>
<dbReference type="AlphaFoldDB" id="A0AAV1RJN2"/>
<feature type="compositionally biased region" description="Basic residues" evidence="1">
    <location>
        <begin position="39"/>
        <end position="50"/>
    </location>
</feature>
<sequence>MREGEGRAKSMVEESNEIKEQNADFEREYRMREESERRAIKKRKEKRAARKLKEQKGGQKERTIDRE</sequence>
<name>A0AAV1RJN2_9ROSI</name>
<evidence type="ECO:0000313" key="3">
    <source>
        <dbReference type="Proteomes" id="UP001314170"/>
    </source>
</evidence>
<evidence type="ECO:0000313" key="2">
    <source>
        <dbReference type="EMBL" id="CAK7335578.1"/>
    </source>
</evidence>
<accession>A0AAV1RJN2</accession>
<feature type="region of interest" description="Disordered" evidence="1">
    <location>
        <begin position="1"/>
        <end position="67"/>
    </location>
</feature>
<feature type="compositionally biased region" description="Basic and acidic residues" evidence="1">
    <location>
        <begin position="51"/>
        <end position="67"/>
    </location>
</feature>
<reference evidence="2 3" key="1">
    <citation type="submission" date="2024-01" db="EMBL/GenBank/DDBJ databases">
        <authorList>
            <person name="Waweru B."/>
        </authorList>
    </citation>
    <scope>NUCLEOTIDE SEQUENCE [LARGE SCALE GENOMIC DNA]</scope>
</reference>
<comment type="caution">
    <text evidence="2">The sequence shown here is derived from an EMBL/GenBank/DDBJ whole genome shotgun (WGS) entry which is preliminary data.</text>
</comment>
<proteinExistence type="predicted"/>
<protein>
    <submittedName>
        <fullName evidence="2">Uncharacterized protein</fullName>
    </submittedName>
</protein>